<dbReference type="Proteomes" id="UP000634229">
    <property type="component" value="Unassembled WGS sequence"/>
</dbReference>
<evidence type="ECO:0000256" key="1">
    <source>
        <dbReference type="SAM" id="MobiDB-lite"/>
    </source>
</evidence>
<gene>
    <name evidence="2" type="ORF">JK363_08085</name>
</gene>
<feature type="region of interest" description="Disordered" evidence="1">
    <location>
        <begin position="182"/>
        <end position="201"/>
    </location>
</feature>
<accession>A0ABS1N960</accession>
<proteinExistence type="predicted"/>
<comment type="caution">
    <text evidence="2">The sequence shown here is derived from an EMBL/GenBank/DDBJ whole genome shotgun (WGS) entry which is preliminary data.</text>
</comment>
<evidence type="ECO:0000313" key="3">
    <source>
        <dbReference type="Proteomes" id="UP000634229"/>
    </source>
</evidence>
<evidence type="ECO:0000313" key="2">
    <source>
        <dbReference type="EMBL" id="MBL1096620.1"/>
    </source>
</evidence>
<protein>
    <submittedName>
        <fullName evidence="2">Uncharacterized protein</fullName>
    </submittedName>
</protein>
<dbReference type="RefSeq" id="WP_201873243.1">
    <property type="nucleotide sequence ID" value="NZ_JAERRF010000004.1"/>
</dbReference>
<sequence length="347" mass="36861">MVYYTGVYDSWRNNRSLDQACGGTLAQGGLSTALNSSNLRAKSLDDGEESLAKCFVERADKGADGKLRITLQWSSSEKSARLSYSSYDIHNGARAQAAPVGSGWPGVIRKYGYLGSTVIVAVDCQNQRNKALVASGEVFKTPDGISQDDTVLTGLARVTAETALKAATKHGCKASGGKKLTHVPGLSAGRPGTGKPLKQARGSCAPLRGLREEAAENGTPEVIEYPADALAPQTNCYLLTPSKKPGYGLYAFYGAAAKAFNASEDGASLETGGGPTHDDKDYAWATAECPQSTERALFVLYRLYDSDTDTYPVRHFSSRFAASAVKAFADHEARQRGCTGVKLAPRP</sequence>
<name>A0ABS1N960_9ACTN</name>
<dbReference type="EMBL" id="JAERRF010000004">
    <property type="protein sequence ID" value="MBL1096620.1"/>
    <property type="molecule type" value="Genomic_DNA"/>
</dbReference>
<organism evidence="2 3">
    <name type="scientific">Streptomyces coffeae</name>
    <dbReference type="NCBI Taxonomy" id="621382"/>
    <lineage>
        <taxon>Bacteria</taxon>
        <taxon>Bacillati</taxon>
        <taxon>Actinomycetota</taxon>
        <taxon>Actinomycetes</taxon>
        <taxon>Kitasatosporales</taxon>
        <taxon>Streptomycetaceae</taxon>
        <taxon>Streptomyces</taxon>
    </lineage>
</organism>
<keyword evidence="3" id="KW-1185">Reference proteome</keyword>
<reference evidence="2 3" key="1">
    <citation type="submission" date="2021-01" db="EMBL/GenBank/DDBJ databases">
        <title>WGS of actinomycetes isolated from Thailand.</title>
        <authorList>
            <person name="Thawai C."/>
        </authorList>
    </citation>
    <scope>NUCLEOTIDE SEQUENCE [LARGE SCALE GENOMIC DNA]</scope>
    <source>
        <strain evidence="2 3">CA1R205</strain>
    </source>
</reference>